<organism evidence="19">
    <name type="scientific">Xenopus tropicalis</name>
    <name type="common">Western clawed frog</name>
    <name type="synonym">Silurana tropicalis</name>
    <dbReference type="NCBI Taxonomy" id="8364"/>
    <lineage>
        <taxon>Eukaryota</taxon>
        <taxon>Metazoa</taxon>
        <taxon>Chordata</taxon>
        <taxon>Craniata</taxon>
        <taxon>Vertebrata</taxon>
        <taxon>Euteleostomi</taxon>
        <taxon>Amphibia</taxon>
        <taxon>Batrachia</taxon>
        <taxon>Anura</taxon>
        <taxon>Pipoidea</taxon>
        <taxon>Pipidae</taxon>
        <taxon>Xenopodinae</taxon>
        <taxon>Xenopus</taxon>
        <taxon>Silurana</taxon>
    </lineage>
</organism>
<keyword evidence="8 16" id="KW-0130">Cell adhesion</keyword>
<evidence type="ECO:0000256" key="16">
    <source>
        <dbReference type="RuleBase" id="RU003762"/>
    </source>
</evidence>
<keyword evidence="7" id="KW-0106">Calcium</keyword>
<keyword evidence="12" id="KW-1015">Disulfide bond</keyword>
<keyword evidence="14" id="KW-0325">Glycoprotein</keyword>
<evidence type="ECO:0000256" key="6">
    <source>
        <dbReference type="ARBA" id="ARBA00022737"/>
    </source>
</evidence>
<feature type="repeat" description="FG-GAP" evidence="15">
    <location>
        <begin position="467"/>
        <end position="528"/>
    </location>
</feature>
<dbReference type="SUPFAM" id="SSF69179">
    <property type="entry name" value="Integrin domains"/>
    <property type="match status" value="3"/>
</dbReference>
<dbReference type="Gene3D" id="1.20.5.930">
    <property type="entry name" value="Bicelle-embedded integrin alpha(iib) transmembrane segment"/>
    <property type="match status" value="1"/>
</dbReference>
<keyword evidence="3 16" id="KW-0812">Transmembrane</keyword>
<dbReference type="FunFam" id="3.40.50.410:FF:000012">
    <property type="entry name" value="Integrin, alpha 10"/>
    <property type="match status" value="1"/>
</dbReference>
<evidence type="ECO:0000256" key="17">
    <source>
        <dbReference type="SAM" id="MobiDB-lite"/>
    </source>
</evidence>
<evidence type="ECO:0000256" key="5">
    <source>
        <dbReference type="ARBA" id="ARBA00022729"/>
    </source>
</evidence>
<keyword evidence="4" id="KW-0479">Metal-binding</keyword>
<feature type="repeat" description="FG-GAP" evidence="15">
    <location>
        <begin position="45"/>
        <end position="99"/>
    </location>
</feature>
<dbReference type="PROSITE" id="PS50234">
    <property type="entry name" value="VWFA"/>
    <property type="match status" value="1"/>
</dbReference>
<dbReference type="InterPro" id="IPR018184">
    <property type="entry name" value="Integrin_alpha_C_CS"/>
</dbReference>
<reference evidence="19" key="1">
    <citation type="journal article" date="2010" name="Science">
        <title>The genome of the Western clawed frog Xenopus tropicalis.</title>
        <authorList>
            <person name="Hellsten U."/>
            <person name="Harland R.M."/>
            <person name="Gilchrist M.J."/>
            <person name="Hendrix D."/>
            <person name="Jurka J."/>
            <person name="Kapitonov V."/>
            <person name="Ovcharenko I."/>
            <person name="Putnam N.H."/>
            <person name="Shu S."/>
            <person name="Taher L."/>
            <person name="Blitz I.L."/>
            <person name="Blumberg B."/>
            <person name="Dichmann D.S."/>
            <person name="Dubchak I."/>
            <person name="Amaya E."/>
            <person name="Detter J.C."/>
            <person name="Fletcher R."/>
            <person name="Gerhard D.S."/>
            <person name="Goodstein D."/>
            <person name="Graves T."/>
            <person name="Grigoriev I.V."/>
            <person name="Grimwood J."/>
            <person name="Kawashima T."/>
            <person name="Lindquist E."/>
            <person name="Lucas S.M."/>
            <person name="Mead P.E."/>
            <person name="Mitros T."/>
            <person name="Ogino H."/>
            <person name="Ohta Y."/>
            <person name="Poliakov A.V."/>
            <person name="Pollet N."/>
            <person name="Robert J."/>
            <person name="Salamov A."/>
            <person name="Sater A.K."/>
            <person name="Schmutz J."/>
            <person name="Terry A."/>
            <person name="Vize P.D."/>
            <person name="Warren W.C."/>
            <person name="Wells D."/>
            <person name="Wills A."/>
            <person name="Wilson R.K."/>
            <person name="Zimmerman L.B."/>
            <person name="Zorn A.M."/>
            <person name="Grainger R."/>
            <person name="Grammer T."/>
            <person name="Khokha M.K."/>
            <person name="Richardson P.M."/>
            <person name="Rokhsar D.S."/>
        </authorList>
    </citation>
    <scope>NUCLEOTIDE SEQUENCE [LARGE SCALE GENOMIC DNA]</scope>
    <source>
        <strain evidence="19">Nigerian</strain>
    </source>
</reference>
<evidence type="ECO:0000256" key="4">
    <source>
        <dbReference type="ARBA" id="ARBA00022723"/>
    </source>
</evidence>
<dbReference type="Ensembl" id="ENSXETT00000083763">
    <property type="protein sequence ID" value="ENSXETP00000098884"/>
    <property type="gene ID" value="ENSXETG00000029931"/>
</dbReference>
<dbReference type="PANTHER" id="PTHR23220:SF118">
    <property type="entry name" value="INTEGRIN ALPHA-X"/>
    <property type="match status" value="1"/>
</dbReference>
<keyword evidence="13 16" id="KW-0675">Receptor</keyword>
<dbReference type="Pfam" id="PF20805">
    <property type="entry name" value="Integrin_A_Ig_2"/>
    <property type="match status" value="1"/>
</dbReference>
<dbReference type="InParanoid" id="A0A6I8SYN8"/>
<dbReference type="InterPro" id="IPR036465">
    <property type="entry name" value="vWFA_dom_sf"/>
</dbReference>
<dbReference type="InterPro" id="IPR048633">
    <property type="entry name" value="ITGAX-like_Ig_3"/>
</dbReference>
<evidence type="ECO:0000256" key="3">
    <source>
        <dbReference type="ARBA" id="ARBA00022692"/>
    </source>
</evidence>
<feature type="domain" description="VWFA" evidence="18">
    <location>
        <begin position="174"/>
        <end position="356"/>
    </location>
</feature>
<evidence type="ECO:0000256" key="1">
    <source>
        <dbReference type="ARBA" id="ARBA00004479"/>
    </source>
</evidence>
<evidence type="ECO:0000256" key="9">
    <source>
        <dbReference type="ARBA" id="ARBA00022989"/>
    </source>
</evidence>
<name>A0A6I8SYN8_XENTR</name>
<dbReference type="SMART" id="SM00191">
    <property type="entry name" value="Int_alpha"/>
    <property type="match status" value="4"/>
</dbReference>
<sequence length="1176" mass="129079">MCMCYCIPTAIWVLSGCYLLLTMATLLHWLLLGTVLPSADGFFVDTDRPITFQNPDRSFGYQVVQLNQRVIVSAPLQQDGVNKTGTLYSCDPSTSRCQRVPINGSPEDINISLGLTMAVQKGNPSQLLACGPTLQRTCGESIYVMGRCYQLDSSLRHQQTLPPSLPECPVRSLDIVFLIDGSGSIYPDQFQEMLTFVSKVIEDFKGTDTLFAIMQYSSWFVLHFDFNKFLATKDHNSLVRNINQLKGATWTATAIQKVLSQLFIPSRGARDGSQKLLIVITDGEKYGDSLDYSIPIAEAERKGIVRFAIGVGRAFSEDTAYSELITIASQPSDKYVYRVGDFSALSKFRKDLQDKIFAIEGVQVQTGSGFQMEMSQEGFSSVLSADHTVLGAVGAYDWSGGASVYAKGQMKGVWINETQDQKDMKAAYLGYAVHLLSPKLIAIGAPRYQHTGGVLIYEKDLSSSNWNQRAVIRGEKIGSYFGSVLNGGSVNSGSSQLLLLVGAPTYYTPETQGGRVFLCPINTRASVLQVTCPIALQGDPTQYFGHFGSAMCLLPDLTGDNLTDLAVGAPYEDQNQGAIYIFPGQKGGFRTAYIQRIASSQVAKGLMFFGRSMSGNLDMTRDSLPDLSIGGAGKVLILRSRTVVGVSVSITFNPTEIPISSYECPDADTMKAATTMKVCVTCTRKSSAGVVSAQMTYTLLLDADRTQKRAVFDGTERSLQKKFPIKEGNDCMTFSIRLPECVEDSLSPLRVALNFTLTGQSVLSEDSPTSLSEQVSFQKNCGSDGRCQDDLRINATFGDLRHLVVGVSLEVNVTLSVQNYGEDSYNSRVIITHPSGLSYRRVSLSQSNRRLMIIKCSTPEGERYVICGINNPLLRPSATAIFVVSFHVSSLADLGNRLTITTNVTSDNGGAPNDLMKSTAQLKVLYGIYVTITSLEESTKYTNYSSSERSPIVRDVKHMYKVGNQGQRSLPISIIFMVPVKLKETVVWENPNIIVSEEELSNSTTNCTNTGEITNTGEFLEENEAHSVLNCTVMTCLRFVCSIDSLNIQKSINFTITGQVTKDWATQTAHQKVLLQSSAEITYNSDRYQHILEQNQPFTRAQAQTVLEVFTEYNYLPVIIGSSVGGLVLLALITAGLYKVGFFKRQYKELMELPEGETVGGEEPTMEAQSEQKQTQ</sequence>
<keyword evidence="10 16" id="KW-0401">Integrin</keyword>
<dbReference type="PRINTS" id="PR00453">
    <property type="entry name" value="VWFADOMAIN"/>
</dbReference>
<evidence type="ECO:0000256" key="7">
    <source>
        <dbReference type="ARBA" id="ARBA00022837"/>
    </source>
</evidence>
<keyword evidence="6" id="KW-0677">Repeat</keyword>
<dbReference type="GeneTree" id="ENSGT00940000154838"/>
<dbReference type="InterPro" id="IPR013519">
    <property type="entry name" value="Int_alpha_beta-p"/>
</dbReference>
<feature type="repeat" description="FG-GAP" evidence="15">
    <location>
        <begin position="534"/>
        <end position="591"/>
    </location>
</feature>
<dbReference type="Gene3D" id="2.60.40.1460">
    <property type="entry name" value="Integrin domains. Chain A, domain 2"/>
    <property type="match status" value="1"/>
</dbReference>
<keyword evidence="5" id="KW-0732">Signal</keyword>
<proteinExistence type="inferred from homology"/>
<dbReference type="AlphaFoldDB" id="A0A6I8SYN8"/>
<protein>
    <submittedName>
        <fullName evidence="19">Integrin alpha-D</fullName>
    </submittedName>
</protein>
<dbReference type="InterPro" id="IPR013517">
    <property type="entry name" value="FG-GAP"/>
</dbReference>
<dbReference type="PANTHER" id="PTHR23220">
    <property type="entry name" value="INTEGRIN ALPHA"/>
    <property type="match status" value="1"/>
</dbReference>
<feature type="repeat" description="FG-GAP" evidence="15">
    <location>
        <begin position="595"/>
        <end position="655"/>
    </location>
</feature>
<dbReference type="Gene3D" id="2.130.10.130">
    <property type="entry name" value="Integrin alpha, N-terminal"/>
    <property type="match status" value="1"/>
</dbReference>
<evidence type="ECO:0000256" key="15">
    <source>
        <dbReference type="PROSITE-ProRule" id="PRU00803"/>
    </source>
</evidence>
<dbReference type="PRINTS" id="PR01185">
    <property type="entry name" value="INTEGRINA"/>
</dbReference>
<dbReference type="InterPro" id="IPR028994">
    <property type="entry name" value="Integrin_alpha_N"/>
</dbReference>
<dbReference type="GO" id="GO:0007229">
    <property type="term" value="P:integrin-mediated signaling pathway"/>
    <property type="evidence" value="ECO:0007669"/>
    <property type="project" value="UniProtKB-KW"/>
</dbReference>
<feature type="transmembrane region" description="Helical" evidence="16">
    <location>
        <begin position="12"/>
        <end position="32"/>
    </location>
</feature>
<evidence type="ECO:0000313" key="19">
    <source>
        <dbReference type="Ensembl" id="ENSXETP00000098884"/>
    </source>
</evidence>
<evidence type="ECO:0000256" key="8">
    <source>
        <dbReference type="ARBA" id="ARBA00022889"/>
    </source>
</evidence>
<dbReference type="Pfam" id="PF00357">
    <property type="entry name" value="Integrin_alpha"/>
    <property type="match status" value="1"/>
</dbReference>
<keyword evidence="11 16" id="KW-0472">Membrane</keyword>
<dbReference type="FunCoup" id="A0A6I8SYN8">
    <property type="interactions" value="759"/>
</dbReference>
<comment type="similarity">
    <text evidence="2 16">Belongs to the integrin alpha chain family.</text>
</comment>
<evidence type="ECO:0000256" key="12">
    <source>
        <dbReference type="ARBA" id="ARBA00023157"/>
    </source>
</evidence>
<feature type="region of interest" description="Disordered" evidence="17">
    <location>
        <begin position="1155"/>
        <end position="1176"/>
    </location>
</feature>
<dbReference type="PROSITE" id="PS00242">
    <property type="entry name" value="INTEGRIN_ALPHA"/>
    <property type="match status" value="1"/>
</dbReference>
<comment type="subcellular location">
    <subcellularLocation>
        <location evidence="1 16">Membrane</location>
        <topology evidence="1 16">Single-pass type I membrane protein</topology>
    </subcellularLocation>
</comment>
<comment type="caution">
    <text evidence="16">Lacks conserved residue(s) required for the propagation of feature annotation.</text>
</comment>
<dbReference type="GO" id="GO:0046872">
    <property type="term" value="F:metal ion binding"/>
    <property type="evidence" value="ECO:0007669"/>
    <property type="project" value="UniProtKB-KW"/>
</dbReference>
<evidence type="ECO:0000256" key="2">
    <source>
        <dbReference type="ARBA" id="ARBA00008054"/>
    </source>
</evidence>
<dbReference type="Pfam" id="PF01839">
    <property type="entry name" value="FG-GAP"/>
    <property type="match status" value="1"/>
</dbReference>
<evidence type="ECO:0000259" key="18">
    <source>
        <dbReference type="PROSITE" id="PS50234"/>
    </source>
</evidence>
<dbReference type="Gene3D" id="2.60.40.1530">
    <property type="entry name" value="ntegrin, alpha v. Chain A, domain 4"/>
    <property type="match status" value="1"/>
</dbReference>
<reference evidence="19" key="2">
    <citation type="submission" date="2020-05" db="UniProtKB">
        <authorList>
            <consortium name="Ensembl"/>
        </authorList>
    </citation>
    <scope>IDENTIFICATION</scope>
</reference>
<evidence type="ECO:0000256" key="11">
    <source>
        <dbReference type="ARBA" id="ARBA00023136"/>
    </source>
</evidence>
<dbReference type="Pfam" id="PF08441">
    <property type="entry name" value="Integrin_A_Ig_1"/>
    <property type="match status" value="1"/>
</dbReference>
<dbReference type="InterPro" id="IPR002035">
    <property type="entry name" value="VWF_A"/>
</dbReference>
<evidence type="ECO:0000256" key="10">
    <source>
        <dbReference type="ARBA" id="ARBA00023037"/>
    </source>
</evidence>
<dbReference type="Pfam" id="PF00092">
    <property type="entry name" value="VWA"/>
    <property type="match status" value="1"/>
</dbReference>
<dbReference type="Gene3D" id="2.60.40.1510">
    <property type="entry name" value="ntegrin, alpha v. Chain A, domain 3"/>
    <property type="match status" value="1"/>
</dbReference>
<dbReference type="SUPFAM" id="SSF69318">
    <property type="entry name" value="Integrin alpha N-terminal domain"/>
    <property type="match status" value="1"/>
</dbReference>
<dbReference type="SUPFAM" id="SSF53300">
    <property type="entry name" value="vWA-like"/>
    <property type="match status" value="1"/>
</dbReference>
<evidence type="ECO:0000256" key="13">
    <source>
        <dbReference type="ARBA" id="ARBA00023170"/>
    </source>
</evidence>
<dbReference type="InterPro" id="IPR000413">
    <property type="entry name" value="Integrin_alpha"/>
</dbReference>
<gene>
    <name evidence="19" type="primary">LOC101731775</name>
</gene>
<keyword evidence="9 16" id="KW-1133">Transmembrane helix</keyword>
<dbReference type="PROSITE" id="PS51470">
    <property type="entry name" value="FG_GAP"/>
    <property type="match status" value="4"/>
</dbReference>
<dbReference type="InterPro" id="IPR048285">
    <property type="entry name" value="Integrin_alpha_Ig-like_2"/>
</dbReference>
<accession>A0A6I8SYN8</accession>
<dbReference type="InterPro" id="IPR013649">
    <property type="entry name" value="Integrin_alpha_Ig-like_1"/>
</dbReference>
<evidence type="ECO:0000256" key="14">
    <source>
        <dbReference type="ARBA" id="ARBA00023180"/>
    </source>
</evidence>
<dbReference type="Gene3D" id="3.40.50.410">
    <property type="entry name" value="von Willebrand factor, type A domain"/>
    <property type="match status" value="1"/>
</dbReference>
<dbReference type="GO" id="GO:0008305">
    <property type="term" value="C:integrin complex"/>
    <property type="evidence" value="ECO:0007669"/>
    <property type="project" value="InterPro"/>
</dbReference>
<dbReference type="GO" id="GO:0007155">
    <property type="term" value="P:cell adhesion"/>
    <property type="evidence" value="ECO:0007669"/>
    <property type="project" value="UniProtKB-KW"/>
</dbReference>
<dbReference type="InterPro" id="IPR032695">
    <property type="entry name" value="Integrin_dom_sf"/>
</dbReference>
<dbReference type="SMART" id="SM00327">
    <property type="entry name" value="VWA"/>
    <property type="match status" value="1"/>
</dbReference>
<feature type="transmembrane region" description="Helical" evidence="16">
    <location>
        <begin position="1115"/>
        <end position="1138"/>
    </location>
</feature>
<dbReference type="Pfam" id="PF21520">
    <property type="entry name" value="ITGAX-like_Ig_3"/>
    <property type="match status" value="1"/>
</dbReference>